<dbReference type="Gene3D" id="3.90.550.10">
    <property type="entry name" value="Spore Coat Polysaccharide Biosynthesis Protein SpsA, Chain A"/>
    <property type="match status" value="1"/>
</dbReference>
<comment type="caution">
    <text evidence="3">The sequence shown here is derived from an EMBL/GenBank/DDBJ whole genome shotgun (WGS) entry which is preliminary data.</text>
</comment>
<dbReference type="PANTHER" id="PTHR22916">
    <property type="entry name" value="GLYCOSYLTRANSFERASE"/>
    <property type="match status" value="1"/>
</dbReference>
<keyword evidence="1" id="KW-1133">Transmembrane helix</keyword>
<dbReference type="Pfam" id="PF00535">
    <property type="entry name" value="Glycos_transf_2"/>
    <property type="match status" value="1"/>
</dbReference>
<protein>
    <recommendedName>
        <fullName evidence="2">Glycosyltransferase 2-like domain-containing protein</fullName>
    </recommendedName>
</protein>
<dbReference type="OrthoDB" id="8553932at2"/>
<feature type="domain" description="Glycosyltransferase 2-like" evidence="2">
    <location>
        <begin position="12"/>
        <end position="139"/>
    </location>
</feature>
<feature type="transmembrane region" description="Helical" evidence="1">
    <location>
        <begin position="241"/>
        <end position="260"/>
    </location>
</feature>
<organism evidence="3 4">
    <name type="scientific">Chromobacterium amazonense</name>
    <dbReference type="NCBI Taxonomy" id="1382803"/>
    <lineage>
        <taxon>Bacteria</taxon>
        <taxon>Pseudomonadati</taxon>
        <taxon>Pseudomonadota</taxon>
        <taxon>Betaproteobacteria</taxon>
        <taxon>Neisseriales</taxon>
        <taxon>Chromobacteriaceae</taxon>
        <taxon>Chromobacterium</taxon>
    </lineage>
</organism>
<keyword evidence="1" id="KW-0812">Transmembrane</keyword>
<accession>A0A2S9X0E9</accession>
<evidence type="ECO:0000313" key="3">
    <source>
        <dbReference type="EMBL" id="PRP69190.1"/>
    </source>
</evidence>
<keyword evidence="1" id="KW-0472">Membrane</keyword>
<proteinExistence type="predicted"/>
<evidence type="ECO:0000259" key="2">
    <source>
        <dbReference type="Pfam" id="PF00535"/>
    </source>
</evidence>
<evidence type="ECO:0000256" key="1">
    <source>
        <dbReference type="SAM" id="Phobius"/>
    </source>
</evidence>
<evidence type="ECO:0000313" key="4">
    <source>
        <dbReference type="Proteomes" id="UP000239469"/>
    </source>
</evidence>
<dbReference type="SUPFAM" id="SSF53448">
    <property type="entry name" value="Nucleotide-diphospho-sugar transferases"/>
    <property type="match status" value="1"/>
</dbReference>
<name>A0A2S9X0E9_9NEIS</name>
<dbReference type="EMBL" id="MTBD01000033">
    <property type="protein sequence ID" value="PRP69190.1"/>
    <property type="molecule type" value="Genomic_DNA"/>
</dbReference>
<sequence>MDTIMIKRPLVSVILPVNKNNPHLEEAIQSIKNQTYKELELIIIANNCEDTFYSLLLKYQDQKTKIIRTSIKYLPFSLNLGVHLSQGEYIARMDSDDISVLDRIEKQVKRFLNTPELSILGSNVEYINEASEFIGYSNYPLDHSSIVNSFPFRCNLAHPSIMVKKEVITTLGGYMYGSLSEDYDLWIRASRHGNFKFSNIDEPLLKYRIHKGQATNKSNAYNIFAFDSSLKIREFLLNGNVQYLLGAARGFFAFIYVRFIKK</sequence>
<dbReference type="AlphaFoldDB" id="A0A2S9X0E9"/>
<reference evidence="3 4" key="1">
    <citation type="submission" date="2017-01" db="EMBL/GenBank/DDBJ databases">
        <title>New insights into the genetic diversity of Chromobacterium isolated from tropical freshwater lake.</title>
        <authorList>
            <person name="Santos A.B."/>
            <person name="Nascimento A.M."/>
            <person name="Da Silva P.C."/>
        </authorList>
    </citation>
    <scope>NUCLEOTIDE SEQUENCE [LARGE SCALE GENOMIC DNA]</scope>
    <source>
        <strain evidence="3 4">56AF</strain>
    </source>
</reference>
<dbReference type="InterPro" id="IPR001173">
    <property type="entry name" value="Glyco_trans_2-like"/>
</dbReference>
<dbReference type="InterPro" id="IPR029044">
    <property type="entry name" value="Nucleotide-diphossugar_trans"/>
</dbReference>
<dbReference type="GO" id="GO:0016758">
    <property type="term" value="F:hexosyltransferase activity"/>
    <property type="evidence" value="ECO:0007669"/>
    <property type="project" value="UniProtKB-ARBA"/>
</dbReference>
<dbReference type="Proteomes" id="UP000239469">
    <property type="component" value="Unassembled WGS sequence"/>
</dbReference>
<gene>
    <name evidence="3" type="ORF">BUE93_18035</name>
</gene>
<dbReference type="PANTHER" id="PTHR22916:SF3">
    <property type="entry name" value="UDP-GLCNAC:BETAGAL BETA-1,3-N-ACETYLGLUCOSAMINYLTRANSFERASE-LIKE PROTEIN 1"/>
    <property type="match status" value="1"/>
</dbReference>